<evidence type="ECO:0000259" key="1">
    <source>
        <dbReference type="PROSITE" id="PS50042"/>
    </source>
</evidence>
<dbReference type="STRING" id="633813.SAMN04488087_0882"/>
<dbReference type="GO" id="GO:0003700">
    <property type="term" value="F:DNA-binding transcription factor activity"/>
    <property type="evidence" value="ECO:0007669"/>
    <property type="project" value="TreeGrafter"/>
</dbReference>
<gene>
    <name evidence="2" type="ORF">SAMN04488087_0882</name>
</gene>
<dbReference type="CDD" id="cd00038">
    <property type="entry name" value="CAP_ED"/>
    <property type="match status" value="1"/>
</dbReference>
<name>A0A1M6RKF6_9BACT</name>
<dbReference type="PANTHER" id="PTHR24567">
    <property type="entry name" value="CRP FAMILY TRANSCRIPTIONAL REGULATORY PROTEIN"/>
    <property type="match status" value="1"/>
</dbReference>
<dbReference type="Gene3D" id="2.60.120.10">
    <property type="entry name" value="Jelly Rolls"/>
    <property type="match status" value="1"/>
</dbReference>
<proteinExistence type="predicted"/>
<dbReference type="SUPFAM" id="SSF51206">
    <property type="entry name" value="cAMP-binding domain-like"/>
    <property type="match status" value="1"/>
</dbReference>
<dbReference type="PROSITE" id="PS50042">
    <property type="entry name" value="CNMP_BINDING_3"/>
    <property type="match status" value="1"/>
</dbReference>
<dbReference type="InterPro" id="IPR018490">
    <property type="entry name" value="cNMP-bd_dom_sf"/>
</dbReference>
<sequence length="163" mass="18672">MTAKRPLKELLAEHPFFQGLDAPYLELIAGCARNVRFNAGTYIFREGEPATTFYLIRYGRVALEVHLPERGAVTIQTLSEGDVLGWSWLVPPHRNQFDARALTLVRALAFDGACIRQKCTEDPRLGYEIFSRFVRIIVERLQATRLQLLDMYGTPSRRQPLYS</sequence>
<keyword evidence="3" id="KW-1185">Reference proteome</keyword>
<dbReference type="OrthoDB" id="9127033at2"/>
<dbReference type="InterPro" id="IPR000595">
    <property type="entry name" value="cNMP-bd_dom"/>
</dbReference>
<feature type="domain" description="Cyclic nucleotide-binding" evidence="1">
    <location>
        <begin position="16"/>
        <end position="136"/>
    </location>
</feature>
<dbReference type="GO" id="GO:0005829">
    <property type="term" value="C:cytosol"/>
    <property type="evidence" value="ECO:0007669"/>
    <property type="project" value="TreeGrafter"/>
</dbReference>
<dbReference type="SMART" id="SM00100">
    <property type="entry name" value="cNMP"/>
    <property type="match status" value="1"/>
</dbReference>
<accession>A0A1M6RKF6</accession>
<reference evidence="3" key="1">
    <citation type="submission" date="2016-11" db="EMBL/GenBank/DDBJ databases">
        <authorList>
            <person name="Varghese N."/>
            <person name="Submissions S."/>
        </authorList>
    </citation>
    <scope>NUCLEOTIDE SEQUENCE [LARGE SCALE GENOMIC DNA]</scope>
    <source>
        <strain evidence="3">DSM 22212</strain>
    </source>
</reference>
<dbReference type="Pfam" id="PF00027">
    <property type="entry name" value="cNMP_binding"/>
    <property type="match status" value="1"/>
</dbReference>
<organism evidence="2 3">
    <name type="scientific">Rhodothermus profundi</name>
    <dbReference type="NCBI Taxonomy" id="633813"/>
    <lineage>
        <taxon>Bacteria</taxon>
        <taxon>Pseudomonadati</taxon>
        <taxon>Rhodothermota</taxon>
        <taxon>Rhodothermia</taxon>
        <taxon>Rhodothermales</taxon>
        <taxon>Rhodothermaceae</taxon>
        <taxon>Rhodothermus</taxon>
    </lineage>
</organism>
<dbReference type="InterPro" id="IPR050397">
    <property type="entry name" value="Env_Response_Regulators"/>
</dbReference>
<evidence type="ECO:0000313" key="3">
    <source>
        <dbReference type="Proteomes" id="UP000185812"/>
    </source>
</evidence>
<protein>
    <submittedName>
        <fullName evidence="2">Cyclic nucleotide-binding domain-containing protein</fullName>
    </submittedName>
</protein>
<dbReference type="InterPro" id="IPR014710">
    <property type="entry name" value="RmlC-like_jellyroll"/>
</dbReference>
<dbReference type="RefSeq" id="WP_072714750.1">
    <property type="nucleotide sequence ID" value="NZ_FRAU01000002.1"/>
</dbReference>
<dbReference type="PANTHER" id="PTHR24567:SF74">
    <property type="entry name" value="HTH-TYPE TRANSCRIPTIONAL REGULATOR ARCR"/>
    <property type="match status" value="1"/>
</dbReference>
<evidence type="ECO:0000313" key="2">
    <source>
        <dbReference type="EMBL" id="SHK32916.1"/>
    </source>
</evidence>
<dbReference type="AlphaFoldDB" id="A0A1M6RKF6"/>
<dbReference type="EMBL" id="FRAU01000002">
    <property type="protein sequence ID" value="SHK32916.1"/>
    <property type="molecule type" value="Genomic_DNA"/>
</dbReference>
<dbReference type="Proteomes" id="UP000185812">
    <property type="component" value="Unassembled WGS sequence"/>
</dbReference>